<protein>
    <submittedName>
        <fullName evidence="2">Uncharacterized protein</fullName>
    </submittedName>
</protein>
<accession>A0A235BS01</accession>
<dbReference type="EMBL" id="NOZP01000131">
    <property type="protein sequence ID" value="OYD14962.1"/>
    <property type="molecule type" value="Genomic_DNA"/>
</dbReference>
<evidence type="ECO:0000256" key="1">
    <source>
        <dbReference type="SAM" id="SignalP"/>
    </source>
</evidence>
<feature type="chain" id="PRO_5011991591" evidence="1">
    <location>
        <begin position="19"/>
        <end position="270"/>
    </location>
</feature>
<name>A0A235BS01_UNCW3</name>
<gene>
    <name evidence="2" type="ORF">CH330_06965</name>
</gene>
<proteinExistence type="predicted"/>
<dbReference type="Proteomes" id="UP000215559">
    <property type="component" value="Unassembled WGS sequence"/>
</dbReference>
<dbReference type="AlphaFoldDB" id="A0A235BS01"/>
<reference evidence="2 3" key="1">
    <citation type="submission" date="2017-07" db="EMBL/GenBank/DDBJ databases">
        <title>Recovery of genomes from metagenomes via a dereplication, aggregation, and scoring strategy.</title>
        <authorList>
            <person name="Sieber C.M."/>
            <person name="Probst A.J."/>
            <person name="Sharrar A."/>
            <person name="Thomas B.C."/>
            <person name="Hess M."/>
            <person name="Tringe S.G."/>
            <person name="Banfield J.F."/>
        </authorList>
    </citation>
    <scope>NUCLEOTIDE SEQUENCE [LARGE SCALE GENOMIC DNA]</scope>
    <source>
        <strain evidence="2">JGI_Cruoil_03_51_56</strain>
    </source>
</reference>
<comment type="caution">
    <text evidence="2">The sequence shown here is derived from an EMBL/GenBank/DDBJ whole genome shotgun (WGS) entry which is preliminary data.</text>
</comment>
<evidence type="ECO:0000313" key="3">
    <source>
        <dbReference type="Proteomes" id="UP000215559"/>
    </source>
</evidence>
<organism evidence="2 3">
    <name type="scientific">candidate division WOR-3 bacterium JGI_Cruoil_03_51_56</name>
    <dbReference type="NCBI Taxonomy" id="1973747"/>
    <lineage>
        <taxon>Bacteria</taxon>
        <taxon>Bacteria division WOR-3</taxon>
    </lineage>
</organism>
<feature type="signal peptide" evidence="1">
    <location>
        <begin position="1"/>
        <end position="18"/>
    </location>
</feature>
<keyword evidence="1" id="KW-0732">Signal</keyword>
<sequence length="270" mass="29639">MKKTFLFLVLTGLTLLSADTLDYGHSVLIVTTLQGEAMAQFTPEDLNSRALEVLKQASYDQDLTVGSFLGAHMKQARRLGRMTLETKRMNTKYRSDGMVSVDYEFPLTGSVLEQLLPKVGGGRLLGRVACPYCGQEWPKGKEVPDGVELVPYEDGNTVTYTGILIDARGLSYRPAFFPKVVTEQDDEVYGPGFTQAEELAEYGMVGYYKNRTEALVSERIGTDPLVVRALSVTGSNSCNLVVSDYDAARVHGSKANLELMAKCRVGLLVD</sequence>
<evidence type="ECO:0000313" key="2">
    <source>
        <dbReference type="EMBL" id="OYD14962.1"/>
    </source>
</evidence>